<accession>A0A0F3H0T5</accession>
<keyword evidence="2" id="KW-1185">Reference proteome</keyword>
<organism evidence="1 2">
    <name type="scientific">Candidatus Magnetobacterium bavaricum</name>
    <dbReference type="NCBI Taxonomy" id="29290"/>
    <lineage>
        <taxon>Bacteria</taxon>
        <taxon>Pseudomonadati</taxon>
        <taxon>Nitrospirota</taxon>
        <taxon>Thermodesulfovibrionia</taxon>
        <taxon>Thermodesulfovibrionales</taxon>
        <taxon>Candidatus Magnetobacteriaceae</taxon>
        <taxon>Candidatus Magnetobacterium</taxon>
    </lineage>
</organism>
<evidence type="ECO:0000313" key="1">
    <source>
        <dbReference type="EMBL" id="KJU87755.1"/>
    </source>
</evidence>
<evidence type="ECO:0000313" key="2">
    <source>
        <dbReference type="Proteomes" id="UP000033423"/>
    </source>
</evidence>
<comment type="caution">
    <text evidence="1">The sequence shown here is derived from an EMBL/GenBank/DDBJ whole genome shotgun (WGS) entry which is preliminary data.</text>
</comment>
<proteinExistence type="predicted"/>
<gene>
    <name evidence="1" type="ORF">MBAV_000052</name>
</gene>
<dbReference type="EMBL" id="LACI01000028">
    <property type="protein sequence ID" value="KJU87755.1"/>
    <property type="molecule type" value="Genomic_DNA"/>
</dbReference>
<dbReference type="AlphaFoldDB" id="A0A0F3H0T5"/>
<dbReference type="Proteomes" id="UP000033423">
    <property type="component" value="Unassembled WGS sequence"/>
</dbReference>
<name>A0A0F3H0T5_9BACT</name>
<protein>
    <submittedName>
        <fullName evidence="1">Uncharacterized protein</fullName>
    </submittedName>
</protein>
<reference evidence="1 2" key="1">
    <citation type="submission" date="2015-02" db="EMBL/GenBank/DDBJ databases">
        <title>Single-cell genomics of uncultivated deep-branching MTB reveals a conserved set of magnetosome genes.</title>
        <authorList>
            <person name="Kolinko S."/>
            <person name="Richter M."/>
            <person name="Glockner F.O."/>
            <person name="Brachmann A."/>
            <person name="Schuler D."/>
        </authorList>
    </citation>
    <scope>NUCLEOTIDE SEQUENCE [LARGE SCALE GENOMIC DNA]</scope>
    <source>
        <strain evidence="1">TM-1</strain>
    </source>
</reference>
<sequence>MLISDITLNMLILLLTGTAFIQTVKNHLFNSQCQNSLRLLQCSNHARDRFQNTPAYATTVFADSAIFCHV</sequence>